<reference evidence="2" key="1">
    <citation type="submission" date="2022-11" db="UniProtKB">
        <authorList>
            <consortium name="WormBaseParasite"/>
        </authorList>
    </citation>
    <scope>IDENTIFICATION</scope>
</reference>
<organism evidence="1 2">
    <name type="scientific">Romanomermis culicivorax</name>
    <name type="common">Nematode worm</name>
    <dbReference type="NCBI Taxonomy" id="13658"/>
    <lineage>
        <taxon>Eukaryota</taxon>
        <taxon>Metazoa</taxon>
        <taxon>Ecdysozoa</taxon>
        <taxon>Nematoda</taxon>
        <taxon>Enoplea</taxon>
        <taxon>Dorylaimia</taxon>
        <taxon>Mermithida</taxon>
        <taxon>Mermithoidea</taxon>
        <taxon>Mermithidae</taxon>
        <taxon>Romanomermis</taxon>
    </lineage>
</organism>
<dbReference type="AlphaFoldDB" id="A0A915J963"/>
<dbReference type="WBParaSite" id="nRc.2.0.1.t22244-RA">
    <property type="protein sequence ID" value="nRc.2.0.1.t22244-RA"/>
    <property type="gene ID" value="nRc.2.0.1.g22244"/>
</dbReference>
<evidence type="ECO:0000313" key="2">
    <source>
        <dbReference type="WBParaSite" id="nRc.2.0.1.t22244-RA"/>
    </source>
</evidence>
<keyword evidence="1" id="KW-1185">Reference proteome</keyword>
<accession>A0A915J963</accession>
<name>A0A915J963_ROMCU</name>
<dbReference type="Proteomes" id="UP000887565">
    <property type="component" value="Unplaced"/>
</dbReference>
<protein>
    <submittedName>
        <fullName evidence="2">Uncharacterized protein</fullName>
    </submittedName>
</protein>
<sequence length="151" mass="16656">MRRLQSASTTDGAIGAALFTTVRILDKSAFSAKADLVKNTCDKFATKLPWVSIICFGKPVVPEELNKNATSSGTAWKSNSIKSLQHSFILKISNGSNSVKQKYDQKCIETAIYSLTAYEVCCNDNNTLFTENSFTLELRVINITARSVENF</sequence>
<proteinExistence type="predicted"/>
<evidence type="ECO:0000313" key="1">
    <source>
        <dbReference type="Proteomes" id="UP000887565"/>
    </source>
</evidence>